<dbReference type="GeneID" id="106809999"/>
<reference evidence="9" key="1">
    <citation type="submission" date="2025-08" db="UniProtKB">
        <authorList>
            <consortium name="RefSeq"/>
        </authorList>
    </citation>
    <scope>IDENTIFICATION</scope>
</reference>
<gene>
    <name evidence="9" type="primary">LOC106809999</name>
</gene>
<feature type="compositionally biased region" description="Basic residues" evidence="5">
    <location>
        <begin position="750"/>
        <end position="759"/>
    </location>
</feature>
<feature type="transmembrane region" description="Helical" evidence="6">
    <location>
        <begin position="208"/>
        <end position="231"/>
    </location>
</feature>
<sequence length="778" mass="88606">MTESDIVKQRTVSFFKDEEVVEISLSNQPADPGSRDESTHIAEFELQLASIYVLDASAGRSVQFYTNEKAVRYYKLYHNPILKWALTLCITINLLLVLCETPTAVKGLALPSWATMVIETACIAFFISRFIHGWSFTKNFWKDEKNIIVLITVILIVVDMLVNVVMLLVGMETVRWSRAFRPLFVINFAEGRQIRRAFRNIRRTLADIINVLVLFFVTLAIFTLMATKIFIQKQLTFRDGSPYFHSYFESFYQLFVLVTTSNSPDVMMPAYDQSRWNALFFIVYIIVCLFVFMSIILAVIFSNYKKNMEQQAMVTGRNAAGYFRLGFDLFILVNAIFLGAGFDKLEIFFLVLFSLEILMKLYTFGWTLFISRFWNIFDFIVIGGALVGTLIEAMTGELAYLSLLLDILLVLRVVRLTKTLSNYERFHVILSTMVSILPSILTYGSVIFVFYYIYAIIGMEVFGGLITYHGYDGLNDTELFCGNAKLEGSEFYTLRYCNNNFNDFLSSMVVLFELTVVNQWHVITEGHVLVTSRAARLYFISFYIICVLILLNIFTAFVLEAFLIEYSFSKSQYETAIERKIFDMGLGFKQLESIKEDKCDLVTNMEEDLEEDRRPGAISQFLTGGTRADSLESLPDLSSESGIKFHISKSGHRNMEVLLQRMFSDSLNGKILTLERSETDATLVPPPITGTPLEEAVEDEIVVEKAETVVEKSVQGEGENTKCAVDVAQEDDSCRGKSKLDVRRGLAYPKRPKRSKKKRETTSLNIVDDSLDLPASAV</sequence>
<feature type="transmembrane region" description="Helical" evidence="6">
    <location>
        <begin position="537"/>
        <end position="563"/>
    </location>
</feature>
<dbReference type="InterPro" id="IPR005821">
    <property type="entry name" value="Ion_trans_dom"/>
</dbReference>
<keyword evidence="3 6" id="KW-1133">Transmembrane helix</keyword>
<accession>A0ABM1E968</accession>
<feature type="domain" description="Ion transport" evidence="7">
    <location>
        <begin position="80"/>
        <end position="311"/>
    </location>
</feature>
<evidence type="ECO:0000256" key="5">
    <source>
        <dbReference type="SAM" id="MobiDB-lite"/>
    </source>
</evidence>
<evidence type="ECO:0000256" key="6">
    <source>
        <dbReference type="SAM" id="Phobius"/>
    </source>
</evidence>
<keyword evidence="4 6" id="KW-0472">Membrane</keyword>
<feature type="transmembrane region" description="Helical" evidence="6">
    <location>
        <begin position="426"/>
        <end position="454"/>
    </location>
</feature>
<feature type="region of interest" description="Disordered" evidence="5">
    <location>
        <begin position="734"/>
        <end position="763"/>
    </location>
</feature>
<evidence type="ECO:0000313" key="9">
    <source>
        <dbReference type="RefSeq" id="XP_014668739.1"/>
    </source>
</evidence>
<protein>
    <submittedName>
        <fullName evidence="9">Two pore calcium channel protein 1-like</fullName>
    </submittedName>
</protein>
<evidence type="ECO:0000259" key="7">
    <source>
        <dbReference type="Pfam" id="PF00520"/>
    </source>
</evidence>
<dbReference type="InterPro" id="IPR027359">
    <property type="entry name" value="Volt_channel_dom_sf"/>
</dbReference>
<evidence type="ECO:0000256" key="2">
    <source>
        <dbReference type="ARBA" id="ARBA00022692"/>
    </source>
</evidence>
<feature type="transmembrane region" description="Helical" evidence="6">
    <location>
        <begin position="147"/>
        <end position="171"/>
    </location>
</feature>
<feature type="domain" description="Ion transport" evidence="7">
    <location>
        <begin position="342"/>
        <end position="562"/>
    </location>
</feature>
<dbReference type="PANTHER" id="PTHR46726">
    <property type="entry name" value="TWO PORE CHANNEL 3"/>
    <property type="match status" value="1"/>
</dbReference>
<feature type="transmembrane region" description="Helical" evidence="6">
    <location>
        <begin position="81"/>
        <end position="98"/>
    </location>
</feature>
<feature type="transmembrane region" description="Helical" evidence="6">
    <location>
        <begin position="347"/>
        <end position="366"/>
    </location>
</feature>
<dbReference type="Proteomes" id="UP000695022">
    <property type="component" value="Unplaced"/>
</dbReference>
<dbReference type="Gene3D" id="1.10.287.70">
    <property type="match status" value="2"/>
</dbReference>
<dbReference type="Gene3D" id="1.20.120.350">
    <property type="entry name" value="Voltage-gated potassium channels. Chain C"/>
    <property type="match status" value="2"/>
</dbReference>
<feature type="compositionally biased region" description="Basic and acidic residues" evidence="5">
    <location>
        <begin position="734"/>
        <end position="744"/>
    </location>
</feature>
<dbReference type="RefSeq" id="XP_014668739.1">
    <property type="nucleotide sequence ID" value="XM_014813253.1"/>
</dbReference>
<dbReference type="SUPFAM" id="SSF81324">
    <property type="entry name" value="Voltage-gated potassium channels"/>
    <property type="match status" value="2"/>
</dbReference>
<proteinExistence type="predicted"/>
<evidence type="ECO:0000313" key="8">
    <source>
        <dbReference type="Proteomes" id="UP000695022"/>
    </source>
</evidence>
<evidence type="ECO:0000256" key="4">
    <source>
        <dbReference type="ARBA" id="ARBA00023136"/>
    </source>
</evidence>
<feature type="transmembrane region" description="Helical" evidence="6">
    <location>
        <begin position="373"/>
        <end position="391"/>
    </location>
</feature>
<feature type="transmembrane region" description="Helical" evidence="6">
    <location>
        <begin position="322"/>
        <end position="341"/>
    </location>
</feature>
<keyword evidence="2 6" id="KW-0812">Transmembrane</keyword>
<dbReference type="Pfam" id="PF00520">
    <property type="entry name" value="Ion_trans"/>
    <property type="match status" value="2"/>
</dbReference>
<evidence type="ECO:0000256" key="3">
    <source>
        <dbReference type="ARBA" id="ARBA00022989"/>
    </source>
</evidence>
<dbReference type="PANTHER" id="PTHR46726:SF1">
    <property type="entry name" value="TWO-PORE CALCIUM CHANNEL 3"/>
    <property type="match status" value="1"/>
</dbReference>
<evidence type="ECO:0000256" key="1">
    <source>
        <dbReference type="ARBA" id="ARBA00004141"/>
    </source>
</evidence>
<organism evidence="8 9">
    <name type="scientific">Priapulus caudatus</name>
    <name type="common">Priapulid worm</name>
    <dbReference type="NCBI Taxonomy" id="37621"/>
    <lineage>
        <taxon>Eukaryota</taxon>
        <taxon>Metazoa</taxon>
        <taxon>Ecdysozoa</taxon>
        <taxon>Scalidophora</taxon>
        <taxon>Priapulida</taxon>
        <taxon>Priapulimorpha</taxon>
        <taxon>Priapulimorphida</taxon>
        <taxon>Priapulidae</taxon>
        <taxon>Priapulus</taxon>
    </lineage>
</organism>
<feature type="transmembrane region" description="Helical" evidence="6">
    <location>
        <begin position="110"/>
        <end position="127"/>
    </location>
</feature>
<comment type="subcellular location">
    <subcellularLocation>
        <location evidence="1">Membrane</location>
        <topology evidence="1">Multi-pass membrane protein</topology>
    </subcellularLocation>
</comment>
<feature type="transmembrane region" description="Helical" evidence="6">
    <location>
        <begin position="281"/>
        <end position="301"/>
    </location>
</feature>
<name>A0ABM1E968_PRICU</name>
<keyword evidence="8" id="KW-1185">Reference proteome</keyword>